<dbReference type="PROSITE" id="PS00059">
    <property type="entry name" value="ADH_ZINC"/>
    <property type="match status" value="1"/>
</dbReference>
<evidence type="ECO:0000313" key="9">
    <source>
        <dbReference type="Proteomes" id="UP001596242"/>
    </source>
</evidence>
<evidence type="ECO:0000313" key="8">
    <source>
        <dbReference type="EMBL" id="MFC6056722.1"/>
    </source>
</evidence>
<organism evidence="8 9">
    <name type="scientific">Streptomyces pratens</name>
    <dbReference type="NCBI Taxonomy" id="887456"/>
    <lineage>
        <taxon>Bacteria</taxon>
        <taxon>Bacillati</taxon>
        <taxon>Actinomycetota</taxon>
        <taxon>Actinomycetes</taxon>
        <taxon>Kitasatosporales</taxon>
        <taxon>Streptomycetaceae</taxon>
        <taxon>Streptomyces</taxon>
    </lineage>
</organism>
<reference evidence="9" key="1">
    <citation type="journal article" date="2019" name="Int. J. Syst. Evol. Microbiol.">
        <title>The Global Catalogue of Microorganisms (GCM) 10K type strain sequencing project: providing services to taxonomists for standard genome sequencing and annotation.</title>
        <authorList>
            <consortium name="The Broad Institute Genomics Platform"/>
            <consortium name="The Broad Institute Genome Sequencing Center for Infectious Disease"/>
            <person name="Wu L."/>
            <person name="Ma J."/>
        </authorList>
    </citation>
    <scope>NUCLEOTIDE SEQUENCE [LARGE SCALE GENOMIC DNA]</scope>
    <source>
        <strain evidence="9">JCM 12763</strain>
    </source>
</reference>
<dbReference type="Proteomes" id="UP001596242">
    <property type="component" value="Unassembled WGS sequence"/>
</dbReference>
<dbReference type="Pfam" id="PF00107">
    <property type="entry name" value="ADH_zinc_N"/>
    <property type="match status" value="1"/>
</dbReference>
<dbReference type="SMART" id="SM00829">
    <property type="entry name" value="PKS_ER"/>
    <property type="match status" value="1"/>
</dbReference>
<evidence type="ECO:0000256" key="1">
    <source>
        <dbReference type="ARBA" id="ARBA00001947"/>
    </source>
</evidence>
<evidence type="ECO:0000256" key="2">
    <source>
        <dbReference type="ARBA" id="ARBA00008072"/>
    </source>
</evidence>
<dbReference type="InterPro" id="IPR013154">
    <property type="entry name" value="ADH-like_N"/>
</dbReference>
<dbReference type="InterPro" id="IPR020843">
    <property type="entry name" value="ER"/>
</dbReference>
<proteinExistence type="inferred from homology"/>
<keyword evidence="4 6" id="KW-0862">Zinc</keyword>
<dbReference type="Pfam" id="PF08240">
    <property type="entry name" value="ADH_N"/>
    <property type="match status" value="1"/>
</dbReference>
<dbReference type="RefSeq" id="WP_386397441.1">
    <property type="nucleotide sequence ID" value="NZ_JBHSPT010000033.1"/>
</dbReference>
<comment type="caution">
    <text evidence="8">The sequence shown here is derived from an EMBL/GenBank/DDBJ whole genome shotgun (WGS) entry which is preliminary data.</text>
</comment>
<evidence type="ECO:0000256" key="3">
    <source>
        <dbReference type="ARBA" id="ARBA00022723"/>
    </source>
</evidence>
<dbReference type="Gene3D" id="3.90.180.10">
    <property type="entry name" value="Medium-chain alcohol dehydrogenases, catalytic domain"/>
    <property type="match status" value="1"/>
</dbReference>
<dbReference type="SUPFAM" id="SSF50129">
    <property type="entry name" value="GroES-like"/>
    <property type="match status" value="1"/>
</dbReference>
<dbReference type="PANTHER" id="PTHR42813">
    <property type="entry name" value="ZINC-TYPE ALCOHOL DEHYDROGENASE-LIKE"/>
    <property type="match status" value="1"/>
</dbReference>
<dbReference type="InterPro" id="IPR011032">
    <property type="entry name" value="GroES-like_sf"/>
</dbReference>
<gene>
    <name evidence="8" type="ORF">ACFP50_14965</name>
</gene>
<dbReference type="PANTHER" id="PTHR42813:SF4">
    <property type="entry name" value="NADP-DEPENDENT ISOPROPANOL DEHYDROGENASE"/>
    <property type="match status" value="1"/>
</dbReference>
<evidence type="ECO:0000256" key="4">
    <source>
        <dbReference type="ARBA" id="ARBA00022833"/>
    </source>
</evidence>
<feature type="domain" description="Enoyl reductase (ER)" evidence="7">
    <location>
        <begin position="8"/>
        <end position="339"/>
    </location>
</feature>
<dbReference type="InterPro" id="IPR002328">
    <property type="entry name" value="ADH_Zn_CS"/>
</dbReference>
<sequence length="348" mass="36938">MRGLVYHGPAQTSWDTVPDPAIEADTDAIVRVDATTICGSDLHIRRGDLPEVKPGTILGHEAVGEVVEVGSGVHTRRPGQQVIVSSVSACGHCPLCRDTMYGQCRGGGGWILGNMINGTQAEFVRVPFADHSTHRRPPNLPLDEAVLLAELLPTAYEVGVRNGHVSPGDTVVVMGAGPVGLAVVIVARLYSPRRIVAVDLSHSRLAAATRMGAHAAELPGRMVADLSEGPGADVVIEAAGDPDSFLLATRVVRAGGHIANIGMPGKPATLHLEALWRKNVTISTGQVDTFSTPWLLDLLLFGRLSVSPLVTHRFRLDGMEDAYEVFSHGPDTGALKVVLHRELPAPPR</sequence>
<dbReference type="InterPro" id="IPR036291">
    <property type="entry name" value="NAD(P)-bd_dom_sf"/>
</dbReference>
<comment type="similarity">
    <text evidence="2 6">Belongs to the zinc-containing alcohol dehydrogenase family.</text>
</comment>
<accession>A0ABW1M130</accession>
<dbReference type="Gene3D" id="3.40.50.720">
    <property type="entry name" value="NAD(P)-binding Rossmann-like Domain"/>
    <property type="match status" value="1"/>
</dbReference>
<keyword evidence="3 6" id="KW-0479">Metal-binding</keyword>
<keyword evidence="5" id="KW-0560">Oxidoreductase</keyword>
<evidence type="ECO:0000256" key="5">
    <source>
        <dbReference type="ARBA" id="ARBA00023002"/>
    </source>
</evidence>
<dbReference type="SUPFAM" id="SSF51735">
    <property type="entry name" value="NAD(P)-binding Rossmann-fold domains"/>
    <property type="match status" value="1"/>
</dbReference>
<keyword evidence="9" id="KW-1185">Reference proteome</keyword>
<name>A0ABW1M130_9ACTN</name>
<dbReference type="InterPro" id="IPR013149">
    <property type="entry name" value="ADH-like_C"/>
</dbReference>
<dbReference type="EMBL" id="JBHSPT010000033">
    <property type="protein sequence ID" value="MFC6056722.1"/>
    <property type="molecule type" value="Genomic_DNA"/>
</dbReference>
<comment type="cofactor">
    <cofactor evidence="1 6">
        <name>Zn(2+)</name>
        <dbReference type="ChEBI" id="CHEBI:29105"/>
    </cofactor>
</comment>
<evidence type="ECO:0000256" key="6">
    <source>
        <dbReference type="RuleBase" id="RU361277"/>
    </source>
</evidence>
<protein>
    <submittedName>
        <fullName evidence="8">Alcohol dehydrogenase catalytic domain-containing protein</fullName>
    </submittedName>
</protein>
<evidence type="ECO:0000259" key="7">
    <source>
        <dbReference type="SMART" id="SM00829"/>
    </source>
</evidence>